<evidence type="ECO:0000313" key="1">
    <source>
        <dbReference type="EMBL" id="KAK0171051.1"/>
    </source>
</evidence>
<comment type="caution">
    <text evidence="1">The sequence shown here is derived from an EMBL/GenBank/DDBJ whole genome shotgun (WGS) entry which is preliminary data.</text>
</comment>
<sequence>MARLSCQEYNLTKKTECIRRLWQLVPRALESGGWIAAVEGTWKGAIVAVEGKRGVITSRGVDYVVSGQEPGRVPSWVLR</sequence>
<keyword evidence="2" id="KW-1185">Reference proteome</keyword>
<dbReference type="AlphaFoldDB" id="A0AA39FKD3"/>
<protein>
    <submittedName>
        <fullName evidence="1">Uncharacterized protein</fullName>
    </submittedName>
</protein>
<dbReference type="EMBL" id="JAQQBS010000003">
    <property type="protein sequence ID" value="KAK0171051.1"/>
    <property type="molecule type" value="Genomic_DNA"/>
</dbReference>
<organism evidence="1 2">
    <name type="scientific">Microctonus aethiopoides</name>
    <dbReference type="NCBI Taxonomy" id="144406"/>
    <lineage>
        <taxon>Eukaryota</taxon>
        <taxon>Metazoa</taxon>
        <taxon>Ecdysozoa</taxon>
        <taxon>Arthropoda</taxon>
        <taxon>Hexapoda</taxon>
        <taxon>Insecta</taxon>
        <taxon>Pterygota</taxon>
        <taxon>Neoptera</taxon>
        <taxon>Endopterygota</taxon>
        <taxon>Hymenoptera</taxon>
        <taxon>Apocrita</taxon>
        <taxon>Ichneumonoidea</taxon>
        <taxon>Braconidae</taxon>
        <taxon>Euphorinae</taxon>
        <taxon>Microctonus</taxon>
    </lineage>
</organism>
<proteinExistence type="predicted"/>
<reference evidence="1" key="1">
    <citation type="journal article" date="2023" name="bioRxiv">
        <title>Scaffold-level genome assemblies of two parasitoid biocontrol wasps reveal the parthenogenesis mechanism and an associated novel virus.</title>
        <authorList>
            <person name="Inwood S."/>
            <person name="Skelly J."/>
            <person name="Guhlin J."/>
            <person name="Harrop T."/>
            <person name="Goldson S."/>
            <person name="Dearden P."/>
        </authorList>
    </citation>
    <scope>NUCLEOTIDE SEQUENCE</scope>
    <source>
        <strain evidence="1">Irish</strain>
        <tissue evidence="1">Whole body</tissue>
    </source>
</reference>
<gene>
    <name evidence="1" type="ORF">PV328_008816</name>
</gene>
<reference evidence="1" key="2">
    <citation type="submission" date="2023-03" db="EMBL/GenBank/DDBJ databases">
        <authorList>
            <person name="Inwood S.N."/>
            <person name="Skelly J.G."/>
            <person name="Guhlin J."/>
            <person name="Harrop T.W.R."/>
            <person name="Goldson S.G."/>
            <person name="Dearden P.K."/>
        </authorList>
    </citation>
    <scope>NUCLEOTIDE SEQUENCE</scope>
    <source>
        <strain evidence="1">Irish</strain>
        <tissue evidence="1">Whole body</tissue>
    </source>
</reference>
<dbReference type="Proteomes" id="UP001168990">
    <property type="component" value="Unassembled WGS sequence"/>
</dbReference>
<accession>A0AA39FKD3</accession>
<evidence type="ECO:0000313" key="2">
    <source>
        <dbReference type="Proteomes" id="UP001168990"/>
    </source>
</evidence>
<name>A0AA39FKD3_9HYME</name>